<dbReference type="RefSeq" id="WP_110370449.1">
    <property type="nucleotide sequence ID" value="NZ_QJJX01000034.1"/>
</dbReference>
<dbReference type="STRING" id="1122991.GCA_000613445_00954"/>
<comment type="caution">
    <text evidence="2">The sequence shown here is derived from an EMBL/GenBank/DDBJ whole genome shotgun (WGS) entry which is preliminary data.</text>
</comment>
<gene>
    <name evidence="2" type="ORF">EJ73_02319</name>
</gene>
<keyword evidence="3" id="KW-1185">Reference proteome</keyword>
<proteinExistence type="predicted"/>
<evidence type="ECO:0000259" key="1">
    <source>
        <dbReference type="Pfam" id="PF14491"/>
    </source>
</evidence>
<dbReference type="Proteomes" id="UP000248314">
    <property type="component" value="Unassembled WGS sequence"/>
</dbReference>
<dbReference type="EMBL" id="QJJX01000034">
    <property type="protein sequence ID" value="PXX20070.1"/>
    <property type="molecule type" value="Genomic_DNA"/>
</dbReference>
<evidence type="ECO:0000313" key="2">
    <source>
        <dbReference type="EMBL" id="PXX20070.1"/>
    </source>
</evidence>
<evidence type="ECO:0000313" key="3">
    <source>
        <dbReference type="Proteomes" id="UP000248314"/>
    </source>
</evidence>
<organism evidence="2 3">
    <name type="scientific">Hoylesella shahii DSM 15611 = JCM 12083</name>
    <dbReference type="NCBI Taxonomy" id="1122991"/>
    <lineage>
        <taxon>Bacteria</taxon>
        <taxon>Pseudomonadati</taxon>
        <taxon>Bacteroidota</taxon>
        <taxon>Bacteroidia</taxon>
        <taxon>Bacteroidales</taxon>
        <taxon>Prevotellaceae</taxon>
        <taxon>Hoylesella</taxon>
    </lineage>
</organism>
<dbReference type="Pfam" id="PF14491">
    <property type="entry name" value="DUF4435"/>
    <property type="match status" value="1"/>
</dbReference>
<feature type="domain" description="DUF4435" evidence="1">
    <location>
        <begin position="27"/>
        <end position="271"/>
    </location>
</feature>
<name>A0A318HQD8_9BACT</name>
<dbReference type="InterPro" id="IPR029492">
    <property type="entry name" value="DUF4435"/>
</dbReference>
<protein>
    <submittedName>
        <fullName evidence="2">Uncharacterized protein DUF4435</fullName>
    </submittedName>
</protein>
<dbReference type="AlphaFoldDB" id="A0A318HQD8"/>
<sequence>MSRGLKEHLSSSYFEAANRMTPKKARRRIVAYVESYDDIFFWRTVLGSFENTNLYFEVMLPSKENKLERGKKAALMSLIGEKVGNDMIACVDADYDYLLQGATLLSKTILNNPFVFHTYAYAIENLQCFAGGLHEVCVAATLNDHFVFDFTDFFSRYSRIVFPLFVWNIWHYRTGCYSEFTLTDFNRMIDLGRFSIHRTDELLEKLRNRIDHKLRQLRQRHTNAKTSWNEVKADLLRLGVTPDTTYLYIQGHHLADTLVIPMLMRVCELLIHEREIEIRQQSVHATQMRNELASYAHSVADMAPMLKKSKIYVDAAPFLKIKKDIQAFLNRDANINTKPINGTPDNAGSAK</sequence>
<reference evidence="2 3" key="1">
    <citation type="submission" date="2018-05" db="EMBL/GenBank/DDBJ databases">
        <title>Genomic Encyclopedia of Type Strains, Phase I: the one thousand microbial genomes (KMG-I) project.</title>
        <authorList>
            <person name="Kyrpides N."/>
        </authorList>
    </citation>
    <scope>NUCLEOTIDE SEQUENCE [LARGE SCALE GENOMIC DNA]</scope>
    <source>
        <strain evidence="2 3">DSM 15611</strain>
    </source>
</reference>
<accession>A0A318HQD8</accession>